<comment type="caution">
    <text evidence="1">The sequence shown here is derived from an EMBL/GenBank/DDBJ whole genome shotgun (WGS) entry which is preliminary data.</text>
</comment>
<protein>
    <submittedName>
        <fullName evidence="1">Uncharacterized protein</fullName>
    </submittedName>
</protein>
<gene>
    <name evidence="1" type="ORF">CEPIT_LOCUS40508</name>
</gene>
<dbReference type="EMBL" id="CAMAPF010001049">
    <property type="protein sequence ID" value="CAH9143226.1"/>
    <property type="molecule type" value="Genomic_DNA"/>
</dbReference>
<organism evidence="1 2">
    <name type="scientific">Cuscuta epithymum</name>
    <dbReference type="NCBI Taxonomy" id="186058"/>
    <lineage>
        <taxon>Eukaryota</taxon>
        <taxon>Viridiplantae</taxon>
        <taxon>Streptophyta</taxon>
        <taxon>Embryophyta</taxon>
        <taxon>Tracheophyta</taxon>
        <taxon>Spermatophyta</taxon>
        <taxon>Magnoliopsida</taxon>
        <taxon>eudicotyledons</taxon>
        <taxon>Gunneridae</taxon>
        <taxon>Pentapetalae</taxon>
        <taxon>asterids</taxon>
        <taxon>lamiids</taxon>
        <taxon>Solanales</taxon>
        <taxon>Convolvulaceae</taxon>
        <taxon>Cuscuteae</taxon>
        <taxon>Cuscuta</taxon>
        <taxon>Cuscuta subgen. Cuscuta</taxon>
    </lineage>
</organism>
<dbReference type="Proteomes" id="UP001152523">
    <property type="component" value="Unassembled WGS sequence"/>
</dbReference>
<dbReference type="AlphaFoldDB" id="A0AAV0G5U7"/>
<keyword evidence="2" id="KW-1185">Reference proteome</keyword>
<accession>A0AAV0G5U7</accession>
<evidence type="ECO:0000313" key="2">
    <source>
        <dbReference type="Proteomes" id="UP001152523"/>
    </source>
</evidence>
<reference evidence="1" key="1">
    <citation type="submission" date="2022-07" db="EMBL/GenBank/DDBJ databases">
        <authorList>
            <person name="Macas J."/>
            <person name="Novak P."/>
            <person name="Neumann P."/>
        </authorList>
    </citation>
    <scope>NUCLEOTIDE SEQUENCE</scope>
</reference>
<evidence type="ECO:0000313" key="1">
    <source>
        <dbReference type="EMBL" id="CAH9143226.1"/>
    </source>
</evidence>
<sequence length="130" mass="14851">MVLLLVKMTFFSQKAKVTDRLYRPGPHSPCTHKINTRTAGTHVVFHRPGPPSSRKNRLTECCPEAQEQKFGTVLCWPSPPSTWHFYGQRDSSKLDFILSSRNHVLSPFEALFCTGSPRPNLWEPKLTFPL</sequence>
<name>A0AAV0G5U7_9ASTE</name>
<proteinExistence type="predicted"/>